<name>A0ABU3V6C6_9ACTN</name>
<feature type="compositionally biased region" description="Basic and acidic residues" evidence="1">
    <location>
        <begin position="66"/>
        <end position="85"/>
    </location>
</feature>
<evidence type="ECO:0000256" key="1">
    <source>
        <dbReference type="SAM" id="MobiDB-lite"/>
    </source>
</evidence>
<gene>
    <name evidence="2" type="ORF">PU648_57785</name>
</gene>
<geneLocation type="plasmid" evidence="2">
    <name>unnamed3</name>
</geneLocation>
<evidence type="ECO:0000313" key="2">
    <source>
        <dbReference type="EMBL" id="MDU9001703.1"/>
    </source>
</evidence>
<feature type="compositionally biased region" description="Pro residues" evidence="1">
    <location>
        <begin position="90"/>
        <end position="112"/>
    </location>
</feature>
<dbReference type="RefSeq" id="WP_316738633.1">
    <property type="nucleotide sequence ID" value="NZ_JARAKF010000005.1"/>
</dbReference>
<feature type="region of interest" description="Disordered" evidence="1">
    <location>
        <begin position="57"/>
        <end position="112"/>
    </location>
</feature>
<protein>
    <submittedName>
        <fullName evidence="2">Uncharacterized protein</fullName>
    </submittedName>
</protein>
<comment type="caution">
    <text evidence="2">The sequence shown here is derived from an EMBL/GenBank/DDBJ whole genome shotgun (WGS) entry which is preliminary data.</text>
</comment>
<proteinExistence type="predicted"/>
<dbReference type="EMBL" id="JARAKF010000005">
    <property type="protein sequence ID" value="MDU9001703.1"/>
    <property type="molecule type" value="Genomic_DNA"/>
</dbReference>
<keyword evidence="2" id="KW-0614">Plasmid</keyword>
<sequence>MTAHRITDALSRLTAGGLTAIGNAPSWIAVLILLPTLLEAGTQSFTAVLANISAYRTQSAQRRQRDRLLDRADPDRGLTHLERITQHTPTPAPATDSPPPDTSDRPQPGPPP</sequence>
<reference evidence="2 3" key="1">
    <citation type="submission" date="2023-02" db="EMBL/GenBank/DDBJ databases">
        <authorList>
            <person name="Maleckis M."/>
        </authorList>
    </citation>
    <scope>NUCLEOTIDE SEQUENCE [LARGE SCALE GENOMIC DNA]</scope>
    <source>
        <strain evidence="2 3">P8-A2</strain>
        <plasmid evidence="2">unnamed3</plasmid>
    </source>
</reference>
<keyword evidence="3" id="KW-1185">Reference proteome</keyword>
<accession>A0ABU3V6C6</accession>
<organism evidence="2 3">
    <name type="scientific">Streptomyces mirabilis</name>
    <dbReference type="NCBI Taxonomy" id="68239"/>
    <lineage>
        <taxon>Bacteria</taxon>
        <taxon>Bacillati</taxon>
        <taxon>Actinomycetota</taxon>
        <taxon>Actinomycetes</taxon>
        <taxon>Kitasatosporales</taxon>
        <taxon>Streptomycetaceae</taxon>
        <taxon>Streptomyces</taxon>
    </lineage>
</organism>
<dbReference type="Proteomes" id="UP001257627">
    <property type="component" value="Unassembled WGS sequence"/>
</dbReference>
<evidence type="ECO:0000313" key="3">
    <source>
        <dbReference type="Proteomes" id="UP001257627"/>
    </source>
</evidence>